<dbReference type="Proteomes" id="UP001244295">
    <property type="component" value="Unassembled WGS sequence"/>
</dbReference>
<evidence type="ECO:0000256" key="5">
    <source>
        <dbReference type="SAM" id="MobiDB-lite"/>
    </source>
</evidence>
<evidence type="ECO:0000313" key="8">
    <source>
        <dbReference type="Proteomes" id="UP001244295"/>
    </source>
</evidence>
<dbReference type="InterPro" id="IPR011991">
    <property type="entry name" value="ArsR-like_HTH"/>
</dbReference>
<dbReference type="InterPro" id="IPR026282">
    <property type="entry name" value="MJ1563"/>
</dbReference>
<evidence type="ECO:0000256" key="2">
    <source>
        <dbReference type="ARBA" id="ARBA00023125"/>
    </source>
</evidence>
<keyword evidence="1 4" id="KW-0805">Transcription regulation</keyword>
<dbReference type="AlphaFoldDB" id="A0AAW8E3E5"/>
<proteinExistence type="inferred from homology"/>
<dbReference type="PANTHER" id="PTHR38465:SF1">
    <property type="entry name" value="HTH-TYPE TRANSCRIPTIONAL REGULATOR MJ1563-RELATED"/>
    <property type="match status" value="1"/>
</dbReference>
<gene>
    <name evidence="7" type="ORF">J2W25_005126</name>
</gene>
<dbReference type="RefSeq" id="WP_139705802.1">
    <property type="nucleotide sequence ID" value="NZ_BKDI01000001.1"/>
</dbReference>
<feature type="domain" description="HTH marR-type" evidence="6">
    <location>
        <begin position="22"/>
        <end position="80"/>
    </location>
</feature>
<accession>A0AAW8E3E5</accession>
<dbReference type="PANTHER" id="PTHR38465">
    <property type="entry name" value="HTH-TYPE TRANSCRIPTIONAL REGULATOR MJ1563-RELATED"/>
    <property type="match status" value="1"/>
</dbReference>
<evidence type="ECO:0000256" key="4">
    <source>
        <dbReference type="PIRNR" id="PIRNR006707"/>
    </source>
</evidence>
<reference evidence="7" key="1">
    <citation type="submission" date="2023-07" db="EMBL/GenBank/DDBJ databases">
        <title>Sorghum-associated microbial communities from plants grown in Nebraska, USA.</title>
        <authorList>
            <person name="Schachtman D."/>
        </authorList>
    </citation>
    <scope>NUCLEOTIDE SEQUENCE</scope>
    <source>
        <strain evidence="7">DS2795</strain>
    </source>
</reference>
<evidence type="ECO:0000259" key="6">
    <source>
        <dbReference type="Pfam" id="PF12802"/>
    </source>
</evidence>
<dbReference type="GO" id="GO:0003677">
    <property type="term" value="F:DNA binding"/>
    <property type="evidence" value="ECO:0007669"/>
    <property type="project" value="UniProtKB-UniRule"/>
</dbReference>
<sequence length="200" mass="22568">MELTDIQRKFVLHWGEMGSMWGVNRTVSQIHALLFAHGKPMHAEELSETLGVARSNVSNSLKELQAWNLVRVTHTLGDRRDYFETSVDVWELFRTVVRERKEREFDPTIRVLREIVSSPDFQKEPPDAQDRIRSTMDLMTKLATWADEMLRLSPGTLDKVLTLGASVQKFVRGDSAPPPAPPGAGKGDDPDAHHASLPMI</sequence>
<dbReference type="PIRSF" id="PIRSF006707">
    <property type="entry name" value="MJ1563"/>
    <property type="match status" value="1"/>
</dbReference>
<dbReference type="GO" id="GO:0003700">
    <property type="term" value="F:DNA-binding transcription factor activity"/>
    <property type="evidence" value="ECO:0007669"/>
    <property type="project" value="InterPro"/>
</dbReference>
<name>A0AAW8E3E5_9BURK</name>
<evidence type="ECO:0000313" key="7">
    <source>
        <dbReference type="EMBL" id="MDP9926079.1"/>
    </source>
</evidence>
<organism evidence="7 8">
    <name type="scientific">Variovorax boronicumulans</name>
    <dbReference type="NCBI Taxonomy" id="436515"/>
    <lineage>
        <taxon>Bacteria</taxon>
        <taxon>Pseudomonadati</taxon>
        <taxon>Pseudomonadota</taxon>
        <taxon>Betaproteobacteria</taxon>
        <taxon>Burkholderiales</taxon>
        <taxon>Comamonadaceae</taxon>
        <taxon>Variovorax</taxon>
    </lineage>
</organism>
<comment type="similarity">
    <text evidence="4">Belongs to the GbsR family.</text>
</comment>
<protein>
    <recommendedName>
        <fullName evidence="4">HTH-type transcriptional regulator</fullName>
    </recommendedName>
</protein>
<dbReference type="InterPro" id="IPR036390">
    <property type="entry name" value="WH_DNA-bd_sf"/>
</dbReference>
<dbReference type="Pfam" id="PF12802">
    <property type="entry name" value="MarR_2"/>
    <property type="match status" value="1"/>
</dbReference>
<dbReference type="CDD" id="cd00090">
    <property type="entry name" value="HTH_ARSR"/>
    <property type="match status" value="1"/>
</dbReference>
<dbReference type="InterPro" id="IPR036388">
    <property type="entry name" value="WH-like_DNA-bd_sf"/>
</dbReference>
<dbReference type="InterPro" id="IPR000835">
    <property type="entry name" value="HTH_MarR-typ"/>
</dbReference>
<comment type="caution">
    <text evidence="7">The sequence shown here is derived from an EMBL/GenBank/DDBJ whole genome shotgun (WGS) entry which is preliminary data.</text>
</comment>
<feature type="region of interest" description="Disordered" evidence="5">
    <location>
        <begin position="171"/>
        <end position="200"/>
    </location>
</feature>
<evidence type="ECO:0000256" key="3">
    <source>
        <dbReference type="ARBA" id="ARBA00023163"/>
    </source>
</evidence>
<evidence type="ECO:0000256" key="1">
    <source>
        <dbReference type="ARBA" id="ARBA00023015"/>
    </source>
</evidence>
<dbReference type="SUPFAM" id="SSF46785">
    <property type="entry name" value="Winged helix' DNA-binding domain"/>
    <property type="match status" value="1"/>
</dbReference>
<keyword evidence="2 4" id="KW-0238">DNA-binding</keyword>
<dbReference type="Gene3D" id="1.10.10.10">
    <property type="entry name" value="Winged helix-like DNA-binding domain superfamily/Winged helix DNA-binding domain"/>
    <property type="match status" value="1"/>
</dbReference>
<dbReference type="EMBL" id="JAUSRR010000009">
    <property type="protein sequence ID" value="MDP9926079.1"/>
    <property type="molecule type" value="Genomic_DNA"/>
</dbReference>
<keyword evidence="3 4" id="KW-0804">Transcription</keyword>
<dbReference type="InterPro" id="IPR052362">
    <property type="entry name" value="HTH-GbsR_regulator"/>
</dbReference>